<dbReference type="Pfam" id="PF18449">
    <property type="entry name" value="Endotoxin_C2"/>
    <property type="match status" value="1"/>
</dbReference>
<feature type="compositionally biased region" description="Low complexity" evidence="2">
    <location>
        <begin position="233"/>
        <end position="243"/>
    </location>
</feature>
<dbReference type="RefSeq" id="WP_185543830.1">
    <property type="nucleotide sequence ID" value="NZ_JAARXV010000008.1"/>
</dbReference>
<feature type="domain" description="Pesticidal crystal protein Cry1Aa" evidence="3">
    <location>
        <begin position="167"/>
        <end position="226"/>
    </location>
</feature>
<protein>
    <recommendedName>
        <fullName evidence="3">Pesticidal crystal protein Cry1Aa domain-containing protein</fullName>
    </recommendedName>
</protein>
<evidence type="ECO:0000313" key="5">
    <source>
        <dbReference type="Proteomes" id="UP000552309"/>
    </source>
</evidence>
<feature type="coiled-coil region" evidence="1">
    <location>
        <begin position="34"/>
        <end position="96"/>
    </location>
</feature>
<sequence>MDKKRKIIVGVSVAVGVLLLGGGALGFHNYGVKAEQKEMALKQNKNEVKALQEEINKCFTNSKKENIIASLKKEDVKELREKVKKLPKDLDVAKERQTVITDVDDIFKMVYAREKVAGLLDDQQVLVVGANIKLAQADVDRLKTKKPVFAEEQQKVIDEANNQQKVIDEATAKVNSLYTNDKKTEVKSDVTRDAYNLAKEAIDKIKQKQRKESLTVSLDAVNKFLNEKDDAQKQAAAQKNQQNSTTNDSETASSNESGSKASGNNGNSGKSSSNYSGDSNSSSGSSSGNKSSNGNGSTAKSSGGNNSTSKSGGSSASKSSGGSSKSASGNSGSKASGGSSKSSGGSGSSGSSKSTWTEENEMGGTNIYEGW</sequence>
<feature type="region of interest" description="Disordered" evidence="2">
    <location>
        <begin position="230"/>
        <end position="371"/>
    </location>
</feature>
<evidence type="ECO:0000256" key="1">
    <source>
        <dbReference type="SAM" id="Coils"/>
    </source>
</evidence>
<accession>A0AB73HB52</accession>
<dbReference type="InterPro" id="IPR054544">
    <property type="entry name" value="Pest_crys_Cry1Aa_dom-IV"/>
</dbReference>
<dbReference type="Proteomes" id="UP000552309">
    <property type="component" value="Unassembled WGS sequence"/>
</dbReference>
<dbReference type="EMBL" id="JAARXV010000008">
    <property type="protein sequence ID" value="MBC2143417.1"/>
    <property type="molecule type" value="Genomic_DNA"/>
</dbReference>
<organism evidence="4 5">
    <name type="scientific">Listeria innocua</name>
    <dbReference type="NCBI Taxonomy" id="1642"/>
    <lineage>
        <taxon>Bacteria</taxon>
        <taxon>Bacillati</taxon>
        <taxon>Bacillota</taxon>
        <taxon>Bacilli</taxon>
        <taxon>Bacillales</taxon>
        <taxon>Listeriaceae</taxon>
        <taxon>Listeria</taxon>
    </lineage>
</organism>
<evidence type="ECO:0000313" key="4">
    <source>
        <dbReference type="EMBL" id="MBC2143417.1"/>
    </source>
</evidence>
<comment type="caution">
    <text evidence="4">The sequence shown here is derived from an EMBL/GenBank/DDBJ whole genome shotgun (WGS) entry which is preliminary data.</text>
</comment>
<proteinExistence type="predicted"/>
<gene>
    <name evidence="4" type="ORF">HCA89_13965</name>
</gene>
<feature type="compositionally biased region" description="Low complexity" evidence="2">
    <location>
        <begin position="252"/>
        <end position="354"/>
    </location>
</feature>
<name>A0AB73HB52_LISIO</name>
<keyword evidence="1" id="KW-0175">Coiled coil</keyword>
<dbReference type="AlphaFoldDB" id="A0AB73HB52"/>
<evidence type="ECO:0000259" key="3">
    <source>
        <dbReference type="Pfam" id="PF18449"/>
    </source>
</evidence>
<reference evidence="4 5" key="1">
    <citation type="submission" date="2020-03" db="EMBL/GenBank/DDBJ databases">
        <title>Soil Listeria distribution.</title>
        <authorList>
            <person name="Liao J."/>
            <person name="Wiedmann M."/>
        </authorList>
    </citation>
    <scope>NUCLEOTIDE SEQUENCE [LARGE SCALE GENOMIC DNA]</scope>
    <source>
        <strain evidence="4 5">FSL L7-0297</strain>
    </source>
</reference>
<evidence type="ECO:0000256" key="2">
    <source>
        <dbReference type="SAM" id="MobiDB-lite"/>
    </source>
</evidence>